<dbReference type="EMBL" id="REFC01000014">
    <property type="protein sequence ID" value="RMA57673.1"/>
    <property type="molecule type" value="Genomic_DNA"/>
</dbReference>
<evidence type="ECO:0000256" key="1">
    <source>
        <dbReference type="SAM" id="SignalP"/>
    </source>
</evidence>
<protein>
    <recommendedName>
        <fullName evidence="4">LTXXQ motif family protein</fullName>
    </recommendedName>
</protein>
<evidence type="ECO:0000313" key="2">
    <source>
        <dbReference type="EMBL" id="RMA57673.1"/>
    </source>
</evidence>
<comment type="caution">
    <text evidence="2">The sequence shown here is derived from an EMBL/GenBank/DDBJ whole genome shotgun (WGS) entry which is preliminary data.</text>
</comment>
<name>A0A3L9YAC9_9FLAO</name>
<dbReference type="OrthoDB" id="1448757at2"/>
<evidence type="ECO:0008006" key="4">
    <source>
        <dbReference type="Google" id="ProtNLM"/>
    </source>
</evidence>
<dbReference type="AlphaFoldDB" id="A0A3L9YAC9"/>
<reference evidence="2 3" key="1">
    <citation type="submission" date="2018-10" db="EMBL/GenBank/DDBJ databases">
        <title>Genomic Encyclopedia of Archaeal and Bacterial Type Strains, Phase II (KMG-II): from individual species to whole genera.</title>
        <authorList>
            <person name="Goeker M."/>
        </authorList>
    </citation>
    <scope>NUCLEOTIDE SEQUENCE [LARGE SCALE GENOMIC DNA]</scope>
    <source>
        <strain evidence="2 3">DSM 23424</strain>
    </source>
</reference>
<feature type="signal peptide" evidence="1">
    <location>
        <begin position="1"/>
        <end position="23"/>
    </location>
</feature>
<dbReference type="Proteomes" id="UP000271339">
    <property type="component" value="Unassembled WGS sequence"/>
</dbReference>
<sequence>MKNLLSIGVLAFVMMFGINSAVAQELKQDNDRPEVVAKKQSQELDKTLDLTDDQERTVFRALVSNEMNYRKHINGQDASNASVIANKKKFDSGLDAAMKKTLNEAQYKKWKAL</sequence>
<accession>A0A3L9YAC9</accession>
<dbReference type="RefSeq" id="WP_121908037.1">
    <property type="nucleotide sequence ID" value="NZ_REFC01000014.1"/>
</dbReference>
<keyword evidence="3" id="KW-1185">Reference proteome</keyword>
<keyword evidence="1" id="KW-0732">Signal</keyword>
<gene>
    <name evidence="2" type="ORF">BXY75_2477</name>
</gene>
<evidence type="ECO:0000313" key="3">
    <source>
        <dbReference type="Proteomes" id="UP000271339"/>
    </source>
</evidence>
<organism evidence="2 3">
    <name type="scientific">Ulvibacter antarcticus</name>
    <dbReference type="NCBI Taxonomy" id="442714"/>
    <lineage>
        <taxon>Bacteria</taxon>
        <taxon>Pseudomonadati</taxon>
        <taxon>Bacteroidota</taxon>
        <taxon>Flavobacteriia</taxon>
        <taxon>Flavobacteriales</taxon>
        <taxon>Flavobacteriaceae</taxon>
        <taxon>Ulvibacter</taxon>
    </lineage>
</organism>
<feature type="chain" id="PRO_5018286110" description="LTXXQ motif family protein" evidence="1">
    <location>
        <begin position="24"/>
        <end position="113"/>
    </location>
</feature>
<proteinExistence type="predicted"/>